<sequence length="396" mass="42954">MSKLKFFIVLLACCTAWAVPFKVETLKEGAGDAIRAGQLIKVHYKGYLAVDSATVNKAATDTTVEAPYFANSYYSEQPLEFTVGVGQVIEGWDKGLVGMKIGEVRKLSVPSVMAYGDNSLEGIPPNSDLMFVVELVHAEKPLEADKFPADVDKLKWRDMGRGLKVYDEKAGSGKLNAAGNVIKVHYTGWLLSGRKFGSSKDLGKPLESIMGAGKMIKGWETGLEGMREGGVRWLRVSPAMGYGATAFSMIPPNSTLVFRVEMVSSEVDPELAKHMDFFPDTTLLKYENGPEGLRYAVVKQGEGEPARSGHRAIVHYTGWMVNGYKFDSSRDRGQPFAFELGAGNVIRGWELGVQGMLPGEKRILVVPPGLGYGSRGAGPIPGGATLIFAVEYLGEE</sequence>
<evidence type="ECO:0000259" key="8">
    <source>
        <dbReference type="PROSITE" id="PS50059"/>
    </source>
</evidence>
<dbReference type="InterPro" id="IPR001179">
    <property type="entry name" value="PPIase_FKBP_dom"/>
</dbReference>
<dbReference type="SUPFAM" id="SSF54534">
    <property type="entry name" value="FKBP-like"/>
    <property type="match status" value="3"/>
</dbReference>
<dbReference type="EMBL" id="UHJL01000002">
    <property type="protein sequence ID" value="SUQ24263.1"/>
    <property type="molecule type" value="Genomic_DNA"/>
</dbReference>
<evidence type="ECO:0000256" key="6">
    <source>
        <dbReference type="PROSITE-ProRule" id="PRU00277"/>
    </source>
</evidence>
<organism evidence="9 10">
    <name type="scientific">Fibrobacter succinogenes</name>
    <name type="common">Bacteroides succinogenes</name>
    <dbReference type="NCBI Taxonomy" id="833"/>
    <lineage>
        <taxon>Bacteria</taxon>
        <taxon>Pseudomonadati</taxon>
        <taxon>Fibrobacterota</taxon>
        <taxon>Fibrobacteria</taxon>
        <taxon>Fibrobacterales</taxon>
        <taxon>Fibrobacteraceae</taxon>
        <taxon>Fibrobacter</taxon>
    </lineage>
</organism>
<feature type="domain" description="PPIase FKBP-type" evidence="8">
    <location>
        <begin position="37"/>
        <end position="139"/>
    </location>
</feature>
<evidence type="ECO:0000256" key="3">
    <source>
        <dbReference type="ARBA" id="ARBA00013194"/>
    </source>
</evidence>
<dbReference type="FunFam" id="3.10.50.40:FF:000006">
    <property type="entry name" value="Peptidyl-prolyl cis-trans isomerase"/>
    <property type="match status" value="1"/>
</dbReference>
<dbReference type="EC" id="5.2.1.8" evidence="3 6"/>
<evidence type="ECO:0000256" key="7">
    <source>
        <dbReference type="SAM" id="SignalP"/>
    </source>
</evidence>
<feature type="chain" id="PRO_5016830018" description="peptidylprolyl isomerase" evidence="7">
    <location>
        <begin position="19"/>
        <end position="396"/>
    </location>
</feature>
<evidence type="ECO:0000256" key="5">
    <source>
        <dbReference type="ARBA" id="ARBA00023235"/>
    </source>
</evidence>
<keyword evidence="5 6" id="KW-0413">Isomerase</keyword>
<gene>
    <name evidence="9" type="ORF">SAMN05661053_1658</name>
</gene>
<comment type="similarity">
    <text evidence="2">Belongs to the FKBP-type PPIase family.</text>
</comment>
<name>A0A380S5K8_FIBSU</name>
<dbReference type="Gene3D" id="3.10.50.40">
    <property type="match status" value="3"/>
</dbReference>
<keyword evidence="4 6" id="KW-0697">Rotamase</keyword>
<dbReference type="GO" id="GO:0003755">
    <property type="term" value="F:peptidyl-prolyl cis-trans isomerase activity"/>
    <property type="evidence" value="ECO:0007669"/>
    <property type="project" value="UniProtKB-KW"/>
</dbReference>
<evidence type="ECO:0000313" key="9">
    <source>
        <dbReference type="EMBL" id="SUQ24263.1"/>
    </source>
</evidence>
<accession>A0A380S5K8</accession>
<reference evidence="9 10" key="1">
    <citation type="submission" date="2017-08" db="EMBL/GenBank/DDBJ databases">
        <authorList>
            <person name="de Groot N.N."/>
        </authorList>
    </citation>
    <scope>NUCLEOTIDE SEQUENCE [LARGE SCALE GENOMIC DNA]</scope>
    <source>
        <strain evidence="9 10">HM2</strain>
    </source>
</reference>
<evidence type="ECO:0000256" key="2">
    <source>
        <dbReference type="ARBA" id="ARBA00006577"/>
    </source>
</evidence>
<dbReference type="AlphaFoldDB" id="A0A380S5K8"/>
<evidence type="ECO:0000256" key="4">
    <source>
        <dbReference type="ARBA" id="ARBA00023110"/>
    </source>
</evidence>
<evidence type="ECO:0000256" key="1">
    <source>
        <dbReference type="ARBA" id="ARBA00000971"/>
    </source>
</evidence>
<feature type="domain" description="PPIase FKBP-type" evidence="8">
    <location>
        <begin position="179"/>
        <end position="266"/>
    </location>
</feature>
<dbReference type="RefSeq" id="WP_109572803.1">
    <property type="nucleotide sequence ID" value="NZ_UHJL01000002.1"/>
</dbReference>
<dbReference type="PANTHER" id="PTHR43811:SF19">
    <property type="entry name" value="39 KDA FK506-BINDING NUCLEAR PROTEIN"/>
    <property type="match status" value="1"/>
</dbReference>
<dbReference type="PROSITE" id="PS50059">
    <property type="entry name" value="FKBP_PPIASE"/>
    <property type="match status" value="3"/>
</dbReference>
<proteinExistence type="inferred from homology"/>
<keyword evidence="7" id="KW-0732">Signal</keyword>
<dbReference type="Pfam" id="PF00254">
    <property type="entry name" value="FKBP_C"/>
    <property type="match status" value="3"/>
</dbReference>
<feature type="domain" description="PPIase FKBP-type" evidence="8">
    <location>
        <begin position="309"/>
        <end position="396"/>
    </location>
</feature>
<protein>
    <recommendedName>
        <fullName evidence="3 6">peptidylprolyl isomerase</fullName>
        <ecNumber evidence="3 6">5.2.1.8</ecNumber>
    </recommendedName>
</protein>
<dbReference type="Proteomes" id="UP000255423">
    <property type="component" value="Unassembled WGS sequence"/>
</dbReference>
<comment type="catalytic activity">
    <reaction evidence="1 6">
        <text>[protein]-peptidylproline (omega=180) = [protein]-peptidylproline (omega=0)</text>
        <dbReference type="Rhea" id="RHEA:16237"/>
        <dbReference type="Rhea" id="RHEA-COMP:10747"/>
        <dbReference type="Rhea" id="RHEA-COMP:10748"/>
        <dbReference type="ChEBI" id="CHEBI:83833"/>
        <dbReference type="ChEBI" id="CHEBI:83834"/>
        <dbReference type="EC" id="5.2.1.8"/>
    </reaction>
</comment>
<dbReference type="PANTHER" id="PTHR43811">
    <property type="entry name" value="FKBP-TYPE PEPTIDYL-PROLYL CIS-TRANS ISOMERASE FKPA"/>
    <property type="match status" value="1"/>
</dbReference>
<evidence type="ECO:0000313" key="10">
    <source>
        <dbReference type="Proteomes" id="UP000255423"/>
    </source>
</evidence>
<feature type="signal peptide" evidence="7">
    <location>
        <begin position="1"/>
        <end position="18"/>
    </location>
</feature>
<dbReference type="InterPro" id="IPR046357">
    <property type="entry name" value="PPIase_dom_sf"/>
</dbReference>